<name>A0A2G5CUW2_AQUCA</name>
<dbReference type="STRING" id="218851.A0A2G5CUW2"/>
<feature type="compositionally biased region" description="Basic and acidic residues" evidence="1">
    <location>
        <begin position="62"/>
        <end position="74"/>
    </location>
</feature>
<feature type="region of interest" description="Disordered" evidence="1">
    <location>
        <begin position="59"/>
        <end position="152"/>
    </location>
</feature>
<dbReference type="InParanoid" id="A0A2G5CUW2"/>
<gene>
    <name evidence="2" type="ORF">AQUCO_03600024v1</name>
</gene>
<sequence>MDLIDDHSSKSDEVETVELFDDYWFFQNLLHKKNGMCRSSSDPYPSSNKSIQEVFAQIQTKESSDSTNHSKENGLVHQNLQRTPSLPVSIERGKGMGETESTEREATRRTNKLTRQTSLCSSNVLPPLRASKTTSPSTGFPKRQARRDSMVENTFKDSKLRLHKTKDMMHRSLSQNRISNNPSKLEIEDVQGFRDLGRIKESIPRAYKPKDILQRSLSQNIKISKSPSELEIEEVQGFKDLGFDFEKIDLNPTVKNIIPGLQIKKPDDWNEQKVRRPYLSEAWIVQRSTPLMPDWIDPGSAGDIKKQLKYWARAVASNMRQEC</sequence>
<feature type="compositionally biased region" description="Polar residues" evidence="1">
    <location>
        <begin position="113"/>
        <end position="124"/>
    </location>
</feature>
<dbReference type="OrthoDB" id="1875420at2759"/>
<organism evidence="2 3">
    <name type="scientific">Aquilegia coerulea</name>
    <name type="common">Rocky mountain columbine</name>
    <dbReference type="NCBI Taxonomy" id="218851"/>
    <lineage>
        <taxon>Eukaryota</taxon>
        <taxon>Viridiplantae</taxon>
        <taxon>Streptophyta</taxon>
        <taxon>Embryophyta</taxon>
        <taxon>Tracheophyta</taxon>
        <taxon>Spermatophyta</taxon>
        <taxon>Magnoliopsida</taxon>
        <taxon>Ranunculales</taxon>
        <taxon>Ranunculaceae</taxon>
        <taxon>Thalictroideae</taxon>
        <taxon>Aquilegia</taxon>
    </lineage>
</organism>
<evidence type="ECO:0000313" key="2">
    <source>
        <dbReference type="EMBL" id="PIA35075.1"/>
    </source>
</evidence>
<proteinExistence type="predicted"/>
<dbReference type="Proteomes" id="UP000230069">
    <property type="component" value="Unassembled WGS sequence"/>
</dbReference>
<dbReference type="FunCoup" id="A0A2G5CUW2">
    <property type="interactions" value="86"/>
</dbReference>
<protein>
    <submittedName>
        <fullName evidence="2">Uncharacterized protein</fullName>
    </submittedName>
</protein>
<reference evidence="2 3" key="1">
    <citation type="submission" date="2017-09" db="EMBL/GenBank/DDBJ databases">
        <title>WGS assembly of Aquilegia coerulea Goldsmith.</title>
        <authorList>
            <person name="Hodges S."/>
            <person name="Kramer E."/>
            <person name="Nordborg M."/>
            <person name="Tomkins J."/>
            <person name="Borevitz J."/>
            <person name="Derieg N."/>
            <person name="Yan J."/>
            <person name="Mihaltcheva S."/>
            <person name="Hayes R.D."/>
            <person name="Rokhsar D."/>
        </authorList>
    </citation>
    <scope>NUCLEOTIDE SEQUENCE [LARGE SCALE GENOMIC DNA]</scope>
    <source>
        <strain evidence="3">cv. Goldsmith</strain>
    </source>
</reference>
<dbReference type="AlphaFoldDB" id="A0A2G5CUW2"/>
<evidence type="ECO:0000256" key="1">
    <source>
        <dbReference type="SAM" id="MobiDB-lite"/>
    </source>
</evidence>
<accession>A0A2G5CUW2</accession>
<dbReference type="PANTHER" id="PTHR33785">
    <property type="entry name" value="OS06G0550800 PROTEIN"/>
    <property type="match status" value="1"/>
</dbReference>
<feature type="compositionally biased region" description="Polar residues" evidence="1">
    <location>
        <begin position="76"/>
        <end position="86"/>
    </location>
</feature>
<dbReference type="EMBL" id="KZ305053">
    <property type="protein sequence ID" value="PIA35075.1"/>
    <property type="molecule type" value="Genomic_DNA"/>
</dbReference>
<evidence type="ECO:0000313" key="3">
    <source>
        <dbReference type="Proteomes" id="UP000230069"/>
    </source>
</evidence>
<keyword evidence="3" id="KW-1185">Reference proteome</keyword>
<dbReference type="PANTHER" id="PTHR33785:SF5">
    <property type="entry name" value="SERINE_ARGININE REPETITIVE MATRIX PROTEIN"/>
    <property type="match status" value="1"/>
</dbReference>
<feature type="compositionally biased region" description="Basic and acidic residues" evidence="1">
    <location>
        <begin position="91"/>
        <end position="108"/>
    </location>
</feature>